<organism evidence="2 3">
    <name type="scientific">Planobispora rosea</name>
    <dbReference type="NCBI Taxonomy" id="35762"/>
    <lineage>
        <taxon>Bacteria</taxon>
        <taxon>Bacillati</taxon>
        <taxon>Actinomycetota</taxon>
        <taxon>Actinomycetes</taxon>
        <taxon>Streptosporangiales</taxon>
        <taxon>Streptosporangiaceae</taxon>
        <taxon>Planobispora</taxon>
    </lineage>
</organism>
<accession>A0A8J3WE27</accession>
<reference evidence="2" key="1">
    <citation type="submission" date="2021-01" db="EMBL/GenBank/DDBJ databases">
        <title>Whole genome shotgun sequence of Planobispora rosea NBRC 15558.</title>
        <authorList>
            <person name="Komaki H."/>
            <person name="Tamura T."/>
        </authorList>
    </citation>
    <scope>NUCLEOTIDE SEQUENCE</scope>
    <source>
        <strain evidence="2">NBRC 15558</strain>
    </source>
</reference>
<dbReference type="AlphaFoldDB" id="A0A8J3WE27"/>
<keyword evidence="3" id="KW-1185">Reference proteome</keyword>
<sequence>MYFLLIYRVIWLKFGDVSSELLTARRHVDLRRPGIGPMSTGGALGGAPARFPRGSAWPRKGTS</sequence>
<evidence type="ECO:0000256" key="1">
    <source>
        <dbReference type="SAM" id="MobiDB-lite"/>
    </source>
</evidence>
<evidence type="ECO:0000313" key="2">
    <source>
        <dbReference type="EMBL" id="GIH85472.1"/>
    </source>
</evidence>
<name>A0A8J3WE27_PLARO</name>
<gene>
    <name evidence="2" type="ORF">Pro02_38800</name>
</gene>
<protein>
    <submittedName>
        <fullName evidence="2">Uncharacterized protein</fullName>
    </submittedName>
</protein>
<evidence type="ECO:0000313" key="3">
    <source>
        <dbReference type="Proteomes" id="UP000655044"/>
    </source>
</evidence>
<dbReference type="Proteomes" id="UP000655044">
    <property type="component" value="Unassembled WGS sequence"/>
</dbReference>
<proteinExistence type="predicted"/>
<dbReference type="EMBL" id="BOOI01000035">
    <property type="protein sequence ID" value="GIH85472.1"/>
    <property type="molecule type" value="Genomic_DNA"/>
</dbReference>
<feature type="region of interest" description="Disordered" evidence="1">
    <location>
        <begin position="39"/>
        <end position="63"/>
    </location>
</feature>
<comment type="caution">
    <text evidence="2">The sequence shown here is derived from an EMBL/GenBank/DDBJ whole genome shotgun (WGS) entry which is preliminary data.</text>
</comment>